<proteinExistence type="predicted"/>
<accession>A0A0H2RB12</accession>
<protein>
    <submittedName>
        <fullName evidence="1">Uncharacterized protein</fullName>
    </submittedName>
</protein>
<sequence length="66" mass="7275">MQASRRSVTANTAARSKSKTEAAIAGLEISLVKKAHFFDFDLVDLAAVRKIAKAFESQEIFIEYSP</sequence>
<dbReference type="InParanoid" id="A0A0H2RB12"/>
<keyword evidence="2" id="KW-1185">Reference proteome</keyword>
<gene>
    <name evidence="1" type="ORF">SCHPADRAFT_908193</name>
</gene>
<evidence type="ECO:0000313" key="1">
    <source>
        <dbReference type="EMBL" id="KLO08999.1"/>
    </source>
</evidence>
<dbReference type="EMBL" id="KQ086070">
    <property type="protein sequence ID" value="KLO08999.1"/>
    <property type="molecule type" value="Genomic_DNA"/>
</dbReference>
<dbReference type="Proteomes" id="UP000053477">
    <property type="component" value="Unassembled WGS sequence"/>
</dbReference>
<reference evidence="1 2" key="1">
    <citation type="submission" date="2015-04" db="EMBL/GenBank/DDBJ databases">
        <title>Complete genome sequence of Schizopora paradoxa KUC8140, a cosmopolitan wood degrader in East Asia.</title>
        <authorList>
            <consortium name="DOE Joint Genome Institute"/>
            <person name="Min B."/>
            <person name="Park H."/>
            <person name="Jang Y."/>
            <person name="Kim J.-J."/>
            <person name="Kim K.H."/>
            <person name="Pangilinan J."/>
            <person name="Lipzen A."/>
            <person name="Riley R."/>
            <person name="Grigoriev I.V."/>
            <person name="Spatafora J.W."/>
            <person name="Choi I.-G."/>
        </authorList>
    </citation>
    <scope>NUCLEOTIDE SEQUENCE [LARGE SCALE GENOMIC DNA]</scope>
    <source>
        <strain evidence="1 2">KUC8140</strain>
    </source>
</reference>
<evidence type="ECO:0000313" key="2">
    <source>
        <dbReference type="Proteomes" id="UP000053477"/>
    </source>
</evidence>
<name>A0A0H2RB12_9AGAM</name>
<dbReference type="AlphaFoldDB" id="A0A0H2RB12"/>
<organism evidence="1 2">
    <name type="scientific">Schizopora paradoxa</name>
    <dbReference type="NCBI Taxonomy" id="27342"/>
    <lineage>
        <taxon>Eukaryota</taxon>
        <taxon>Fungi</taxon>
        <taxon>Dikarya</taxon>
        <taxon>Basidiomycota</taxon>
        <taxon>Agaricomycotina</taxon>
        <taxon>Agaricomycetes</taxon>
        <taxon>Hymenochaetales</taxon>
        <taxon>Schizoporaceae</taxon>
        <taxon>Schizopora</taxon>
    </lineage>
</organism>